<reference evidence="1 2" key="2">
    <citation type="submission" date="2015-09" db="EMBL/GenBank/DDBJ databases">
        <title>Draft genome sequence of Xanthomonas oryzae pv. USA str. X11-5A.</title>
        <authorList>
            <person name="Knight B.M."/>
            <person name="Roberts D.P."/>
            <person name="Lin D."/>
            <person name="Hari K."/>
            <person name="Fletcher J."/>
            <person name="Melcher U."/>
            <person name="Blagden T."/>
            <person name="Winegar R.A."/>
        </authorList>
    </citation>
    <scope>NUCLEOTIDE SEQUENCE [LARGE SCALE GENOMIC DNA]</scope>
    <source>
        <strain evidence="1 2">X11-5A</strain>
    </source>
</reference>
<dbReference type="EMBL" id="LHUJ01000027">
    <property type="protein sequence ID" value="KOR49459.1"/>
    <property type="molecule type" value="Genomic_DNA"/>
</dbReference>
<evidence type="ECO:0000313" key="2">
    <source>
        <dbReference type="Proteomes" id="UP000036790"/>
    </source>
</evidence>
<protein>
    <submittedName>
        <fullName evidence="1">Uncharacterized protein</fullName>
    </submittedName>
</protein>
<accession>A0AAP0ZSD7</accession>
<name>A0AAP0ZSD7_9XANT</name>
<dbReference type="AlphaFoldDB" id="A0AAP0ZSD7"/>
<evidence type="ECO:0000313" key="1">
    <source>
        <dbReference type="EMBL" id="KOR49459.1"/>
    </source>
</evidence>
<reference evidence="1 2" key="1">
    <citation type="submission" date="2015-07" db="EMBL/GenBank/DDBJ databases">
        <authorList>
            <consortium name="Consortium for Microbial Forensics and Genomics (microFORGE)"/>
            <person name="Knight B.M."/>
            <person name="Roberts D.P."/>
            <person name="Lin D."/>
            <person name="Hari K."/>
            <person name="Fletcher J."/>
            <person name="Melcher U."/>
            <person name="Blagden T."/>
            <person name="Winegar R.A."/>
        </authorList>
    </citation>
    <scope>NUCLEOTIDE SEQUENCE [LARGE SCALE GENOMIC DNA]</scope>
    <source>
        <strain evidence="1 2">X11-5A</strain>
    </source>
</reference>
<dbReference type="Proteomes" id="UP000036790">
    <property type="component" value="Unassembled WGS sequence"/>
</dbReference>
<gene>
    <name evidence="1" type="ORF">ADT25_01490</name>
</gene>
<sequence>MAEPQHIGVSAGHLAACLDAAVDAEIKANAGANAIADDATALAFHRGGTVNMPWLSEGE</sequence>
<comment type="caution">
    <text evidence="1">The sequence shown here is derived from an EMBL/GenBank/DDBJ whole genome shotgun (WGS) entry which is preliminary data.</text>
</comment>
<proteinExistence type="predicted"/>
<organism evidence="1 2">
    <name type="scientific">Xanthomonas oryzae</name>
    <dbReference type="NCBI Taxonomy" id="347"/>
    <lineage>
        <taxon>Bacteria</taxon>
        <taxon>Pseudomonadati</taxon>
        <taxon>Pseudomonadota</taxon>
        <taxon>Gammaproteobacteria</taxon>
        <taxon>Lysobacterales</taxon>
        <taxon>Lysobacteraceae</taxon>
        <taxon>Xanthomonas</taxon>
    </lineage>
</organism>